<gene>
    <name evidence="2" type="ORF">H9742_03890</name>
</gene>
<name>A0A9D1R4E9_9FIRM</name>
<feature type="transmembrane region" description="Helical" evidence="1">
    <location>
        <begin position="133"/>
        <end position="155"/>
    </location>
</feature>
<evidence type="ECO:0000256" key="1">
    <source>
        <dbReference type="SAM" id="Phobius"/>
    </source>
</evidence>
<evidence type="ECO:0000313" key="2">
    <source>
        <dbReference type="EMBL" id="HIW80660.1"/>
    </source>
</evidence>
<reference evidence="2" key="1">
    <citation type="journal article" date="2021" name="PeerJ">
        <title>Extensive microbial diversity within the chicken gut microbiome revealed by metagenomics and culture.</title>
        <authorList>
            <person name="Gilroy R."/>
            <person name="Ravi A."/>
            <person name="Getino M."/>
            <person name="Pursley I."/>
            <person name="Horton D.L."/>
            <person name="Alikhan N.F."/>
            <person name="Baker D."/>
            <person name="Gharbi K."/>
            <person name="Hall N."/>
            <person name="Watson M."/>
            <person name="Adriaenssens E.M."/>
            <person name="Foster-Nyarko E."/>
            <person name="Jarju S."/>
            <person name="Secka A."/>
            <person name="Antonio M."/>
            <person name="Oren A."/>
            <person name="Chaudhuri R.R."/>
            <person name="La Ragione R."/>
            <person name="Hildebrand F."/>
            <person name="Pallen M.J."/>
        </authorList>
    </citation>
    <scope>NUCLEOTIDE SEQUENCE</scope>
    <source>
        <strain evidence="2">CHK195-6426</strain>
    </source>
</reference>
<keyword evidence="1" id="KW-0812">Transmembrane</keyword>
<dbReference type="Pfam" id="PF20122">
    <property type="entry name" value="DUF6512"/>
    <property type="match status" value="1"/>
</dbReference>
<keyword evidence="1" id="KW-0472">Membrane</keyword>
<evidence type="ECO:0000313" key="3">
    <source>
        <dbReference type="Proteomes" id="UP000824265"/>
    </source>
</evidence>
<dbReference type="EMBL" id="DXGH01000022">
    <property type="protein sequence ID" value="HIW80660.1"/>
    <property type="molecule type" value="Genomic_DNA"/>
</dbReference>
<feature type="transmembrane region" description="Helical" evidence="1">
    <location>
        <begin position="49"/>
        <end position="66"/>
    </location>
</feature>
<organism evidence="2 3">
    <name type="scientific">Candidatus Acetatifactor stercoripullorum</name>
    <dbReference type="NCBI Taxonomy" id="2838414"/>
    <lineage>
        <taxon>Bacteria</taxon>
        <taxon>Bacillati</taxon>
        <taxon>Bacillota</taxon>
        <taxon>Clostridia</taxon>
        <taxon>Lachnospirales</taxon>
        <taxon>Lachnospiraceae</taxon>
        <taxon>Acetatifactor</taxon>
    </lineage>
</organism>
<dbReference type="Proteomes" id="UP000824265">
    <property type="component" value="Unassembled WGS sequence"/>
</dbReference>
<protein>
    <submittedName>
        <fullName evidence="2">Uncharacterized protein</fullName>
    </submittedName>
</protein>
<reference evidence="2" key="2">
    <citation type="submission" date="2021-04" db="EMBL/GenBank/DDBJ databases">
        <authorList>
            <person name="Gilroy R."/>
        </authorList>
    </citation>
    <scope>NUCLEOTIDE SEQUENCE</scope>
    <source>
        <strain evidence="2">CHK195-6426</strain>
    </source>
</reference>
<feature type="transmembrane region" description="Helical" evidence="1">
    <location>
        <begin position="109"/>
        <end position="126"/>
    </location>
</feature>
<dbReference type="AlphaFoldDB" id="A0A9D1R4E9"/>
<dbReference type="InterPro" id="IPR045407">
    <property type="entry name" value="DUF6512"/>
</dbReference>
<comment type="caution">
    <text evidence="2">The sequence shown here is derived from an EMBL/GenBank/DDBJ whole genome shotgun (WGS) entry which is preliminary data.</text>
</comment>
<proteinExistence type="predicted"/>
<sequence length="175" mass="19695">MKEFWKSEGLGILFTAALGSFGHFAYDLSKENILVALFCPVNESTWEHLKLLFFPFLLFSLLRLFFSEKKSPVFATSIFSGVAAGLLFIPEAFYALLLMFRFHSLPTDIAIFLLSVVFSFAVCYLVQFRKAPGFNGLSILFLLILTGLFFIFTFAPPDTPLFQDPVTKGYGIQAL</sequence>
<keyword evidence="1" id="KW-1133">Transmembrane helix</keyword>
<accession>A0A9D1R4E9</accession>
<feature type="transmembrane region" description="Helical" evidence="1">
    <location>
        <begin position="73"/>
        <end position="97"/>
    </location>
</feature>